<dbReference type="GO" id="GO:0005634">
    <property type="term" value="C:nucleus"/>
    <property type="evidence" value="ECO:0007669"/>
    <property type="project" value="UniProtKB-SubCell"/>
</dbReference>
<feature type="region of interest" description="Disordered" evidence="5">
    <location>
        <begin position="84"/>
        <end position="231"/>
    </location>
</feature>
<dbReference type="Gene3D" id="3.30.70.330">
    <property type="match status" value="1"/>
</dbReference>
<dbReference type="InterPro" id="IPR012677">
    <property type="entry name" value="Nucleotide-bd_a/b_plait_sf"/>
</dbReference>
<evidence type="ECO:0000313" key="8">
    <source>
        <dbReference type="RefSeq" id="XP_035680406.1"/>
    </source>
</evidence>
<dbReference type="Pfam" id="PF00076">
    <property type="entry name" value="RRM_1"/>
    <property type="match status" value="1"/>
</dbReference>
<dbReference type="RefSeq" id="XP_035680406.1">
    <property type="nucleotide sequence ID" value="XM_035824513.1"/>
</dbReference>
<dbReference type="PANTHER" id="PTHR48038">
    <property type="entry name" value="RIBONUCLEOPROTEIN RB97D"/>
    <property type="match status" value="1"/>
</dbReference>
<keyword evidence="7" id="KW-1185">Reference proteome</keyword>
<reference evidence="7" key="1">
    <citation type="journal article" date="2020" name="Nat. Ecol. Evol.">
        <title>Deeply conserved synteny resolves early events in vertebrate evolution.</title>
        <authorList>
            <person name="Simakov O."/>
            <person name="Marletaz F."/>
            <person name="Yue J.X."/>
            <person name="O'Connell B."/>
            <person name="Jenkins J."/>
            <person name="Brandt A."/>
            <person name="Calef R."/>
            <person name="Tung C.H."/>
            <person name="Huang T.K."/>
            <person name="Schmutz J."/>
            <person name="Satoh N."/>
            <person name="Yu J.K."/>
            <person name="Putnam N.H."/>
            <person name="Green R.E."/>
            <person name="Rokhsar D.S."/>
        </authorList>
    </citation>
    <scope>NUCLEOTIDE SEQUENCE [LARGE SCALE GENOMIC DNA]</scope>
    <source>
        <strain evidence="7">S238N-H82</strain>
    </source>
</reference>
<dbReference type="SUPFAM" id="SSF54928">
    <property type="entry name" value="RNA-binding domain, RBD"/>
    <property type="match status" value="1"/>
</dbReference>
<evidence type="ECO:0000259" key="6">
    <source>
        <dbReference type="PROSITE" id="PS50102"/>
    </source>
</evidence>
<gene>
    <name evidence="8" type="primary">LOC118418530</name>
</gene>
<dbReference type="GO" id="GO:0003723">
    <property type="term" value="F:RNA binding"/>
    <property type="evidence" value="ECO:0007669"/>
    <property type="project" value="UniProtKB-UniRule"/>
</dbReference>
<dbReference type="PANTHER" id="PTHR48038:SF3">
    <property type="entry name" value="SPLICING FACTOR, ARGININE_SERINE-RICH 1-RELATED"/>
    <property type="match status" value="1"/>
</dbReference>
<evidence type="ECO:0000256" key="4">
    <source>
        <dbReference type="PROSITE-ProRule" id="PRU00176"/>
    </source>
</evidence>
<feature type="domain" description="RRM" evidence="6">
    <location>
        <begin position="12"/>
        <end position="85"/>
    </location>
</feature>
<dbReference type="FunFam" id="3.30.70.330:FF:000078">
    <property type="entry name" value="serine/arginine-rich splicing factor 7 isoform X1"/>
    <property type="match status" value="1"/>
</dbReference>
<feature type="compositionally biased region" description="Basic residues" evidence="5">
    <location>
        <begin position="111"/>
        <end position="142"/>
    </location>
</feature>
<keyword evidence="3" id="KW-0539">Nucleus</keyword>
<feature type="compositionally biased region" description="Basic residues" evidence="5">
    <location>
        <begin position="150"/>
        <end position="167"/>
    </location>
</feature>
<dbReference type="OrthoDB" id="5970at2759"/>
<evidence type="ECO:0000256" key="5">
    <source>
        <dbReference type="SAM" id="MobiDB-lite"/>
    </source>
</evidence>
<proteinExistence type="predicted"/>
<evidence type="ECO:0000313" key="7">
    <source>
        <dbReference type="Proteomes" id="UP000001554"/>
    </source>
</evidence>
<dbReference type="AlphaFoldDB" id="A0A9J7MUH9"/>
<dbReference type="KEGG" id="bfo:118418530"/>
<protein>
    <submittedName>
        <fullName evidence="8">Serine/arginine-rich splicing factor 3-like</fullName>
    </submittedName>
</protein>
<reference evidence="8" key="2">
    <citation type="submission" date="2025-08" db="UniProtKB">
        <authorList>
            <consortium name="RefSeq"/>
        </authorList>
    </citation>
    <scope>IDENTIFICATION</scope>
    <source>
        <strain evidence="8">S238N-H82</strain>
        <tissue evidence="8">Testes</tissue>
    </source>
</reference>
<accession>A0A9J7MUH9</accession>
<dbReference type="InterPro" id="IPR000504">
    <property type="entry name" value="RRM_dom"/>
</dbReference>
<evidence type="ECO:0000256" key="2">
    <source>
        <dbReference type="ARBA" id="ARBA00022884"/>
    </source>
</evidence>
<dbReference type="Proteomes" id="UP000001554">
    <property type="component" value="Chromosome 6"/>
</dbReference>
<dbReference type="GeneID" id="118418530"/>
<dbReference type="InterPro" id="IPR035979">
    <property type="entry name" value="RBD_domain_sf"/>
</dbReference>
<dbReference type="CDD" id="cd12373">
    <property type="entry name" value="RRM_SRSF3_like"/>
    <property type="match status" value="1"/>
</dbReference>
<organism evidence="7 8">
    <name type="scientific">Branchiostoma floridae</name>
    <name type="common">Florida lancelet</name>
    <name type="synonym">Amphioxus</name>
    <dbReference type="NCBI Taxonomy" id="7739"/>
    <lineage>
        <taxon>Eukaryota</taxon>
        <taxon>Metazoa</taxon>
        <taxon>Chordata</taxon>
        <taxon>Cephalochordata</taxon>
        <taxon>Leptocardii</taxon>
        <taxon>Amphioxiformes</taxon>
        <taxon>Branchiostomatidae</taxon>
        <taxon>Branchiostoma</taxon>
    </lineage>
</organism>
<dbReference type="PROSITE" id="PS50102">
    <property type="entry name" value="RRM"/>
    <property type="match status" value="1"/>
</dbReference>
<dbReference type="SMART" id="SM00360">
    <property type="entry name" value="RRM"/>
    <property type="match status" value="1"/>
</dbReference>
<sequence length="231" mass="26894">MSHYRDHGPLNCKIYVGNLPPGAAKHEIEERFSDFGRLRNVWVARNPPGFAYVEFEDHRDARDAVKSLNGKMICGVRSRVEFSHGMRRPSRRGLPPPAPSRSHDRYNSHSSRSRRSRSRSPRRQRYRSRSRSRSRSPRRSRSYSRDRSRSRDRRSRSKSKERKKRSRSGSQKQATIKSSRSRSPSKERARSRGRSESDREGSKSRSPSGERDVQENNKDSPDRKSNGVDED</sequence>
<name>A0A9J7MUH9_BRAFL</name>
<feature type="compositionally biased region" description="Basic and acidic residues" evidence="5">
    <location>
        <begin position="184"/>
        <end position="231"/>
    </location>
</feature>
<evidence type="ECO:0000256" key="3">
    <source>
        <dbReference type="ARBA" id="ARBA00023242"/>
    </source>
</evidence>
<keyword evidence="2 4" id="KW-0694">RNA-binding</keyword>
<dbReference type="OMA" id="HGPLNCK"/>
<comment type="subcellular location">
    <subcellularLocation>
        <location evidence="1">Nucleus</location>
    </subcellularLocation>
</comment>
<evidence type="ECO:0000256" key="1">
    <source>
        <dbReference type="ARBA" id="ARBA00004123"/>
    </source>
</evidence>